<reference evidence="2" key="1">
    <citation type="journal article" date="2022" name="Mol. Ecol. Resour.">
        <title>The genomes of chicory, endive, great burdock and yacon provide insights into Asteraceae palaeo-polyploidization history and plant inulin production.</title>
        <authorList>
            <person name="Fan W."/>
            <person name="Wang S."/>
            <person name="Wang H."/>
            <person name="Wang A."/>
            <person name="Jiang F."/>
            <person name="Liu H."/>
            <person name="Zhao H."/>
            <person name="Xu D."/>
            <person name="Zhang Y."/>
        </authorList>
    </citation>
    <scope>NUCLEOTIDE SEQUENCE [LARGE SCALE GENOMIC DNA]</scope>
    <source>
        <strain evidence="2">cv. Niubang</strain>
    </source>
</reference>
<gene>
    <name evidence="1" type="ORF">L6452_37851</name>
</gene>
<organism evidence="1 2">
    <name type="scientific">Arctium lappa</name>
    <name type="common">Greater burdock</name>
    <name type="synonym">Lappa major</name>
    <dbReference type="NCBI Taxonomy" id="4217"/>
    <lineage>
        <taxon>Eukaryota</taxon>
        <taxon>Viridiplantae</taxon>
        <taxon>Streptophyta</taxon>
        <taxon>Embryophyta</taxon>
        <taxon>Tracheophyta</taxon>
        <taxon>Spermatophyta</taxon>
        <taxon>Magnoliopsida</taxon>
        <taxon>eudicotyledons</taxon>
        <taxon>Gunneridae</taxon>
        <taxon>Pentapetalae</taxon>
        <taxon>asterids</taxon>
        <taxon>campanulids</taxon>
        <taxon>Asterales</taxon>
        <taxon>Asteraceae</taxon>
        <taxon>Carduoideae</taxon>
        <taxon>Cardueae</taxon>
        <taxon>Arctiinae</taxon>
        <taxon>Arctium</taxon>
    </lineage>
</organism>
<sequence length="88" mass="9481">MTVINDSDDSNRYSTITSELDNSTSGNSEGCKKLSTNRDKPTHCFNATHSPTTILGLVGHLMSNLSEGSEMEMKKRGSGVECVLVEVS</sequence>
<keyword evidence="2" id="KW-1185">Reference proteome</keyword>
<evidence type="ECO:0000313" key="2">
    <source>
        <dbReference type="Proteomes" id="UP001055879"/>
    </source>
</evidence>
<protein>
    <submittedName>
        <fullName evidence="1">Uncharacterized protein</fullName>
    </submittedName>
</protein>
<dbReference type="EMBL" id="CM042060">
    <property type="protein sequence ID" value="KAI3678555.1"/>
    <property type="molecule type" value="Genomic_DNA"/>
</dbReference>
<accession>A0ACB8Y567</accession>
<dbReference type="Proteomes" id="UP001055879">
    <property type="component" value="Linkage Group LG14"/>
</dbReference>
<name>A0ACB8Y567_ARCLA</name>
<comment type="caution">
    <text evidence="1">The sequence shown here is derived from an EMBL/GenBank/DDBJ whole genome shotgun (WGS) entry which is preliminary data.</text>
</comment>
<proteinExistence type="predicted"/>
<evidence type="ECO:0000313" key="1">
    <source>
        <dbReference type="EMBL" id="KAI3678555.1"/>
    </source>
</evidence>
<reference evidence="1 2" key="2">
    <citation type="journal article" date="2022" name="Mol. Ecol. Resour.">
        <title>The genomes of chicory, endive, great burdock and yacon provide insights into Asteraceae paleo-polyploidization history and plant inulin production.</title>
        <authorList>
            <person name="Fan W."/>
            <person name="Wang S."/>
            <person name="Wang H."/>
            <person name="Wang A."/>
            <person name="Jiang F."/>
            <person name="Liu H."/>
            <person name="Zhao H."/>
            <person name="Xu D."/>
            <person name="Zhang Y."/>
        </authorList>
    </citation>
    <scope>NUCLEOTIDE SEQUENCE [LARGE SCALE GENOMIC DNA]</scope>
    <source>
        <strain evidence="2">cv. Niubang</strain>
    </source>
</reference>